<proteinExistence type="predicted"/>
<accession>A0AAN8FK89</accession>
<protein>
    <submittedName>
        <fullName evidence="1">Uncharacterized protein</fullName>
    </submittedName>
</protein>
<evidence type="ECO:0000313" key="1">
    <source>
        <dbReference type="EMBL" id="KAK5980606.1"/>
    </source>
</evidence>
<dbReference type="Proteomes" id="UP001331761">
    <property type="component" value="Unassembled WGS sequence"/>
</dbReference>
<name>A0AAN8FK89_TRICO</name>
<organism evidence="1 2">
    <name type="scientific">Trichostrongylus colubriformis</name>
    <name type="common">Black scour worm</name>
    <dbReference type="NCBI Taxonomy" id="6319"/>
    <lineage>
        <taxon>Eukaryota</taxon>
        <taxon>Metazoa</taxon>
        <taxon>Ecdysozoa</taxon>
        <taxon>Nematoda</taxon>
        <taxon>Chromadorea</taxon>
        <taxon>Rhabditida</taxon>
        <taxon>Rhabditina</taxon>
        <taxon>Rhabditomorpha</taxon>
        <taxon>Strongyloidea</taxon>
        <taxon>Trichostrongylidae</taxon>
        <taxon>Trichostrongylus</taxon>
    </lineage>
</organism>
<keyword evidence="2" id="KW-1185">Reference proteome</keyword>
<comment type="caution">
    <text evidence="1">The sequence shown here is derived from an EMBL/GenBank/DDBJ whole genome shotgun (WGS) entry which is preliminary data.</text>
</comment>
<sequence length="112" mass="12901">MTAENAVMRNVLIDMASVEGTILLKTDQHARRIMDGTCPDRCIRAFTATGGMAMGRNRRGGEGRYQVFDRYMISAIKRDLVLNYEELRNCFLSDDQVFAHLWVYLKLCNKYV</sequence>
<dbReference type="EMBL" id="WIXE01007223">
    <property type="protein sequence ID" value="KAK5980606.1"/>
    <property type="molecule type" value="Genomic_DNA"/>
</dbReference>
<dbReference type="AlphaFoldDB" id="A0AAN8FK89"/>
<gene>
    <name evidence="1" type="ORF">GCK32_003579</name>
</gene>
<evidence type="ECO:0000313" key="2">
    <source>
        <dbReference type="Proteomes" id="UP001331761"/>
    </source>
</evidence>
<reference evidence="1 2" key="1">
    <citation type="submission" date="2019-10" db="EMBL/GenBank/DDBJ databases">
        <title>Assembly and Annotation for the nematode Trichostrongylus colubriformis.</title>
        <authorList>
            <person name="Martin J."/>
        </authorList>
    </citation>
    <scope>NUCLEOTIDE SEQUENCE [LARGE SCALE GENOMIC DNA]</scope>
    <source>
        <strain evidence="1">G859</strain>
        <tissue evidence="1">Whole worm</tissue>
    </source>
</reference>